<feature type="compositionally biased region" description="Polar residues" evidence="1">
    <location>
        <begin position="84"/>
        <end position="94"/>
    </location>
</feature>
<dbReference type="AlphaFoldDB" id="A0A6G1GZM3"/>
<evidence type="ECO:0000313" key="3">
    <source>
        <dbReference type="EMBL" id="KAF1986220.1"/>
    </source>
</evidence>
<evidence type="ECO:0000256" key="1">
    <source>
        <dbReference type="SAM" id="MobiDB-lite"/>
    </source>
</evidence>
<feature type="transmembrane region" description="Helical" evidence="2">
    <location>
        <begin position="168"/>
        <end position="187"/>
    </location>
</feature>
<gene>
    <name evidence="3" type="ORF">K402DRAFT_404644</name>
</gene>
<feature type="region of interest" description="Disordered" evidence="1">
    <location>
        <begin position="59"/>
        <end position="94"/>
    </location>
</feature>
<keyword evidence="2" id="KW-1133">Transmembrane helix</keyword>
<evidence type="ECO:0000313" key="4">
    <source>
        <dbReference type="Proteomes" id="UP000800041"/>
    </source>
</evidence>
<keyword evidence="4" id="KW-1185">Reference proteome</keyword>
<keyword evidence="2" id="KW-0472">Membrane</keyword>
<accession>A0A6G1GZM3</accession>
<organism evidence="3 4">
    <name type="scientific">Aulographum hederae CBS 113979</name>
    <dbReference type="NCBI Taxonomy" id="1176131"/>
    <lineage>
        <taxon>Eukaryota</taxon>
        <taxon>Fungi</taxon>
        <taxon>Dikarya</taxon>
        <taxon>Ascomycota</taxon>
        <taxon>Pezizomycotina</taxon>
        <taxon>Dothideomycetes</taxon>
        <taxon>Pleosporomycetidae</taxon>
        <taxon>Aulographales</taxon>
        <taxon>Aulographaceae</taxon>
    </lineage>
</organism>
<keyword evidence="2" id="KW-0812">Transmembrane</keyword>
<dbReference type="EMBL" id="ML977158">
    <property type="protein sequence ID" value="KAF1986220.1"/>
    <property type="molecule type" value="Genomic_DNA"/>
</dbReference>
<reference evidence="3" key="1">
    <citation type="journal article" date="2020" name="Stud. Mycol.">
        <title>101 Dothideomycetes genomes: a test case for predicting lifestyles and emergence of pathogens.</title>
        <authorList>
            <person name="Haridas S."/>
            <person name="Albert R."/>
            <person name="Binder M."/>
            <person name="Bloem J."/>
            <person name="Labutti K."/>
            <person name="Salamov A."/>
            <person name="Andreopoulos B."/>
            <person name="Baker S."/>
            <person name="Barry K."/>
            <person name="Bills G."/>
            <person name="Bluhm B."/>
            <person name="Cannon C."/>
            <person name="Castanera R."/>
            <person name="Culley D."/>
            <person name="Daum C."/>
            <person name="Ezra D."/>
            <person name="Gonzalez J."/>
            <person name="Henrissat B."/>
            <person name="Kuo A."/>
            <person name="Liang C."/>
            <person name="Lipzen A."/>
            <person name="Lutzoni F."/>
            <person name="Magnuson J."/>
            <person name="Mondo S."/>
            <person name="Nolan M."/>
            <person name="Ohm R."/>
            <person name="Pangilinan J."/>
            <person name="Park H.-J."/>
            <person name="Ramirez L."/>
            <person name="Alfaro M."/>
            <person name="Sun H."/>
            <person name="Tritt A."/>
            <person name="Yoshinaga Y."/>
            <person name="Zwiers L.-H."/>
            <person name="Turgeon B."/>
            <person name="Goodwin S."/>
            <person name="Spatafora J."/>
            <person name="Crous P."/>
            <person name="Grigoriev I."/>
        </authorList>
    </citation>
    <scope>NUCLEOTIDE SEQUENCE</scope>
    <source>
        <strain evidence="3">CBS 113979</strain>
    </source>
</reference>
<name>A0A6G1GZM3_9PEZI</name>
<dbReference type="Proteomes" id="UP000800041">
    <property type="component" value="Unassembled WGS sequence"/>
</dbReference>
<feature type="compositionally biased region" description="Low complexity" evidence="1">
    <location>
        <begin position="73"/>
        <end position="83"/>
    </location>
</feature>
<proteinExistence type="predicted"/>
<evidence type="ECO:0000256" key="2">
    <source>
        <dbReference type="SAM" id="Phobius"/>
    </source>
</evidence>
<protein>
    <submittedName>
        <fullName evidence="3">Uncharacterized protein</fullName>
    </submittedName>
</protein>
<sequence>MPYPRDITLTPWESDIAYRGPTIPPKRAAPTTFTTIPLPRDLSDNPAHLPLDIVVPTIAPRADDNDDNDQDENNSASASAAENTDISSLSTNPTITTTPSFRFETALADIPPSATFPIYIDENSDGLPEFKVVGSTTTIKKQTPTLTGPQFGGPTGVRSANAAVKGRMGWGGWVVFGVVGCGIVGAVL</sequence>